<dbReference type="SUPFAM" id="SSF52540">
    <property type="entry name" value="P-loop containing nucleoside triphosphate hydrolases"/>
    <property type="match status" value="1"/>
</dbReference>
<dbReference type="InterPro" id="IPR027417">
    <property type="entry name" value="P-loop_NTPase"/>
</dbReference>
<accession>A0A3A9Z422</accession>
<gene>
    <name evidence="3" type="ORF">D7294_10960</name>
</gene>
<dbReference type="OrthoDB" id="4033240at2"/>
<sequence length="660" mass="71334">MTGEPEPEPEPGEDGPRQHVGQGTAVLGDVKGDVNVHIAAAAQDAAAEKVVKPRFREGPYPEEDVAKRLRAFVEPPSFARAREVLARRRVLLLVGAAGTGAGTAAFALLRELPGETGRLIGLDPRDDPTGLEPKGKGRRYLVPWLSQDSAEALTEVALTALQDRLERAGAHLVVVAAPTLRLPAGTARWQIRHEPPLPAEVARAHLRTLGLSEDHLSLAAAHLGDPQVKAYLDGTRDPAAGTEVAEELKHVALGSRTLHEALLNLTRTAEDEATETLREARKDPAALALATSIALLEGQDRTVIARCAAALRPLLDPTPPEPPPAGPKGLAKAEPDVLGDDFTTRLDRVNADPLPRVVDSGSRYWYRYWVEPIAFRRRHQAETILSRLWLDHEGIAEAILHWLRKASTRYAPGLDYTAGQAIGRVLRRATGPDVLQRLEPLAESPERWRRRLVAYALNEAARDGLLAGAVRDQLWTWSRARNEHLRATVAETCAGGFGLVRPDRTLRMLDRLLDGPARSVVRRGVSLAIAVLLTEGQNAAAVTETLTRWMARPEKSGQRDYALGAAPQLLSDFLALDAGEPGPLLPLVRESLDDPKARSAVMDALLRAERSPHPGTRARATALVTALAATAGGRRGVRALLVARLRNQAGNGKLTEGNLA</sequence>
<feature type="compositionally biased region" description="Pro residues" evidence="1">
    <location>
        <begin position="316"/>
        <end position="326"/>
    </location>
</feature>
<feature type="compositionally biased region" description="Acidic residues" evidence="1">
    <location>
        <begin position="1"/>
        <end position="13"/>
    </location>
</feature>
<dbReference type="EMBL" id="RBAL01000005">
    <property type="protein sequence ID" value="RKN43025.1"/>
    <property type="molecule type" value="Genomic_DNA"/>
</dbReference>
<evidence type="ECO:0000313" key="4">
    <source>
        <dbReference type="Proteomes" id="UP000272474"/>
    </source>
</evidence>
<comment type="caution">
    <text evidence="3">The sequence shown here is derived from an EMBL/GenBank/DDBJ whole genome shotgun (WGS) entry which is preliminary data.</text>
</comment>
<feature type="region of interest" description="Disordered" evidence="1">
    <location>
        <begin position="314"/>
        <end position="333"/>
    </location>
</feature>
<dbReference type="RefSeq" id="WP_120678228.1">
    <property type="nucleotide sequence ID" value="NZ_RBAL01000005.1"/>
</dbReference>
<keyword evidence="2" id="KW-0812">Transmembrane</keyword>
<reference evidence="3 4" key="1">
    <citation type="journal article" date="2014" name="Int. J. Syst. Evol. Microbiol.">
        <title>Streptomyces hoynatensis sp. nov., isolated from deep marine sediment.</title>
        <authorList>
            <person name="Veyisoglu A."/>
            <person name="Sahin N."/>
        </authorList>
    </citation>
    <scope>NUCLEOTIDE SEQUENCE [LARGE SCALE GENOMIC DNA]</scope>
    <source>
        <strain evidence="3 4">KCTC 29097</strain>
    </source>
</reference>
<proteinExistence type="predicted"/>
<dbReference type="AlphaFoldDB" id="A0A3A9Z422"/>
<feature type="region of interest" description="Disordered" evidence="1">
    <location>
        <begin position="1"/>
        <end position="23"/>
    </location>
</feature>
<protein>
    <submittedName>
        <fullName evidence="3">Uncharacterized protein</fullName>
    </submittedName>
</protein>
<name>A0A3A9Z422_9ACTN</name>
<evidence type="ECO:0000313" key="3">
    <source>
        <dbReference type="EMBL" id="RKN43025.1"/>
    </source>
</evidence>
<keyword evidence="4" id="KW-1185">Reference proteome</keyword>
<organism evidence="3 4">
    <name type="scientific">Streptomyces hoynatensis</name>
    <dbReference type="NCBI Taxonomy" id="1141874"/>
    <lineage>
        <taxon>Bacteria</taxon>
        <taxon>Bacillati</taxon>
        <taxon>Actinomycetota</taxon>
        <taxon>Actinomycetes</taxon>
        <taxon>Kitasatosporales</taxon>
        <taxon>Streptomycetaceae</taxon>
        <taxon>Streptomyces</taxon>
    </lineage>
</organism>
<feature type="transmembrane region" description="Helical" evidence="2">
    <location>
        <begin position="90"/>
        <end position="109"/>
    </location>
</feature>
<dbReference type="InterPro" id="IPR011989">
    <property type="entry name" value="ARM-like"/>
</dbReference>
<keyword evidence="2" id="KW-1133">Transmembrane helix</keyword>
<dbReference type="Proteomes" id="UP000272474">
    <property type="component" value="Unassembled WGS sequence"/>
</dbReference>
<evidence type="ECO:0000256" key="2">
    <source>
        <dbReference type="SAM" id="Phobius"/>
    </source>
</evidence>
<keyword evidence="2" id="KW-0472">Membrane</keyword>
<dbReference type="Gene3D" id="1.25.10.10">
    <property type="entry name" value="Leucine-rich Repeat Variant"/>
    <property type="match status" value="1"/>
</dbReference>
<evidence type="ECO:0000256" key="1">
    <source>
        <dbReference type="SAM" id="MobiDB-lite"/>
    </source>
</evidence>